<feature type="region of interest" description="Disordered" evidence="1">
    <location>
        <begin position="1"/>
        <end position="31"/>
    </location>
</feature>
<protein>
    <submittedName>
        <fullName evidence="2">Uncharacterized protein</fullName>
    </submittedName>
</protein>
<reference evidence="2" key="1">
    <citation type="journal article" date="2023" name="Mol. Phylogenet. Evol.">
        <title>Genome-scale phylogeny and comparative genomics of the fungal order Sordariales.</title>
        <authorList>
            <person name="Hensen N."/>
            <person name="Bonometti L."/>
            <person name="Westerberg I."/>
            <person name="Brannstrom I.O."/>
            <person name="Guillou S."/>
            <person name="Cros-Aarteil S."/>
            <person name="Calhoun S."/>
            <person name="Haridas S."/>
            <person name="Kuo A."/>
            <person name="Mondo S."/>
            <person name="Pangilinan J."/>
            <person name="Riley R."/>
            <person name="LaButti K."/>
            <person name="Andreopoulos B."/>
            <person name="Lipzen A."/>
            <person name="Chen C."/>
            <person name="Yan M."/>
            <person name="Daum C."/>
            <person name="Ng V."/>
            <person name="Clum A."/>
            <person name="Steindorff A."/>
            <person name="Ohm R.A."/>
            <person name="Martin F."/>
            <person name="Silar P."/>
            <person name="Natvig D.O."/>
            <person name="Lalanne C."/>
            <person name="Gautier V."/>
            <person name="Ament-Velasquez S.L."/>
            <person name="Kruys A."/>
            <person name="Hutchinson M.I."/>
            <person name="Powell A.J."/>
            <person name="Barry K."/>
            <person name="Miller A.N."/>
            <person name="Grigoriev I.V."/>
            <person name="Debuchy R."/>
            <person name="Gladieux P."/>
            <person name="Hiltunen Thoren M."/>
            <person name="Johannesson H."/>
        </authorList>
    </citation>
    <scope>NUCLEOTIDE SEQUENCE</scope>
    <source>
        <strain evidence="2">PSN309</strain>
    </source>
</reference>
<keyword evidence="3" id="KW-1185">Reference proteome</keyword>
<evidence type="ECO:0000313" key="3">
    <source>
        <dbReference type="Proteomes" id="UP001302126"/>
    </source>
</evidence>
<organism evidence="2 3">
    <name type="scientific">Podospora australis</name>
    <dbReference type="NCBI Taxonomy" id="1536484"/>
    <lineage>
        <taxon>Eukaryota</taxon>
        <taxon>Fungi</taxon>
        <taxon>Dikarya</taxon>
        <taxon>Ascomycota</taxon>
        <taxon>Pezizomycotina</taxon>
        <taxon>Sordariomycetes</taxon>
        <taxon>Sordariomycetidae</taxon>
        <taxon>Sordariales</taxon>
        <taxon>Podosporaceae</taxon>
        <taxon>Podospora</taxon>
    </lineage>
</organism>
<reference evidence="2" key="2">
    <citation type="submission" date="2023-05" db="EMBL/GenBank/DDBJ databases">
        <authorList>
            <consortium name="Lawrence Berkeley National Laboratory"/>
            <person name="Steindorff A."/>
            <person name="Hensen N."/>
            <person name="Bonometti L."/>
            <person name="Westerberg I."/>
            <person name="Brannstrom I.O."/>
            <person name="Guillou S."/>
            <person name="Cros-Aarteil S."/>
            <person name="Calhoun S."/>
            <person name="Haridas S."/>
            <person name="Kuo A."/>
            <person name="Mondo S."/>
            <person name="Pangilinan J."/>
            <person name="Riley R."/>
            <person name="Labutti K."/>
            <person name="Andreopoulos B."/>
            <person name="Lipzen A."/>
            <person name="Chen C."/>
            <person name="Yanf M."/>
            <person name="Daum C."/>
            <person name="Ng V."/>
            <person name="Clum A."/>
            <person name="Ohm R."/>
            <person name="Martin F."/>
            <person name="Silar P."/>
            <person name="Natvig D."/>
            <person name="Lalanne C."/>
            <person name="Gautier V."/>
            <person name="Ament-Velasquez S.L."/>
            <person name="Kruys A."/>
            <person name="Hutchinson M.I."/>
            <person name="Powell A.J."/>
            <person name="Barry K."/>
            <person name="Miller A.N."/>
            <person name="Grigoriev I.V."/>
            <person name="Debuchy R."/>
            <person name="Gladieux P."/>
            <person name="Thoren M.H."/>
            <person name="Johannesson H."/>
        </authorList>
    </citation>
    <scope>NUCLEOTIDE SEQUENCE</scope>
    <source>
        <strain evidence="2">PSN309</strain>
    </source>
</reference>
<evidence type="ECO:0000256" key="1">
    <source>
        <dbReference type="SAM" id="MobiDB-lite"/>
    </source>
</evidence>
<dbReference type="Proteomes" id="UP001302126">
    <property type="component" value="Unassembled WGS sequence"/>
</dbReference>
<dbReference type="AlphaFoldDB" id="A0AAN7AJB0"/>
<name>A0AAN7AJB0_9PEZI</name>
<sequence length="211" mass="23602">MPPSPSEDRTEPFLDASGTTNSIQEKNPRRHHAHDILLTPRSTVSQYRSYLPARNLFWHSFPGGIFQRIPTPSENLLCAFHALVLSFAAQHDPSLSPPTLPQLQNILDDLRPIFEAAGMFNSSNLSGDQLAAVFWHWGKEFLPDQRCQLGYISSIPGWEEDEGGVPVLVGTGDIKEGEEVEEDIVRVWVWNDSLWEGGGMGHFEGVKRVDV</sequence>
<proteinExistence type="predicted"/>
<evidence type="ECO:0000313" key="2">
    <source>
        <dbReference type="EMBL" id="KAK4189293.1"/>
    </source>
</evidence>
<gene>
    <name evidence="2" type="ORF">QBC35DRAFT_149297</name>
</gene>
<dbReference type="EMBL" id="MU864377">
    <property type="protein sequence ID" value="KAK4189293.1"/>
    <property type="molecule type" value="Genomic_DNA"/>
</dbReference>
<feature type="compositionally biased region" description="Basic and acidic residues" evidence="1">
    <location>
        <begin position="1"/>
        <end position="12"/>
    </location>
</feature>
<accession>A0AAN7AJB0</accession>
<comment type="caution">
    <text evidence="2">The sequence shown here is derived from an EMBL/GenBank/DDBJ whole genome shotgun (WGS) entry which is preliminary data.</text>
</comment>